<keyword evidence="2" id="KW-0732">Signal</keyword>
<evidence type="ECO:0000256" key="2">
    <source>
        <dbReference type="SAM" id="SignalP"/>
    </source>
</evidence>
<keyword evidence="4" id="KW-0378">Hydrolase</keyword>
<accession>A0A3A4F4J8</accession>
<dbReference type="Proteomes" id="UP000266615">
    <property type="component" value="Unassembled WGS sequence"/>
</dbReference>
<evidence type="ECO:0000256" key="1">
    <source>
        <dbReference type="SAM" id="MobiDB-lite"/>
    </source>
</evidence>
<keyword evidence="5" id="KW-1185">Reference proteome</keyword>
<protein>
    <submittedName>
        <fullName evidence="4">Endonuclease/exonuclease/phosphatase family protein</fullName>
    </submittedName>
</protein>
<dbReference type="GO" id="GO:0004527">
    <property type="term" value="F:exonuclease activity"/>
    <property type="evidence" value="ECO:0007669"/>
    <property type="project" value="UniProtKB-KW"/>
</dbReference>
<evidence type="ECO:0000313" key="4">
    <source>
        <dbReference type="EMBL" id="RJN32651.1"/>
    </source>
</evidence>
<dbReference type="InterPro" id="IPR005135">
    <property type="entry name" value="Endo/exonuclease/phosphatase"/>
</dbReference>
<feature type="domain" description="Endonuclease/exonuclease/phosphatase" evidence="3">
    <location>
        <begin position="117"/>
        <end position="331"/>
    </location>
</feature>
<feature type="chain" id="PRO_5038924745" evidence="2">
    <location>
        <begin position="38"/>
        <end position="441"/>
    </location>
</feature>
<keyword evidence="4" id="KW-0255">Endonuclease</keyword>
<proteinExistence type="predicted"/>
<organism evidence="4 5">
    <name type="scientific">Nesterenkonia natronophila</name>
    <dbReference type="NCBI Taxonomy" id="2174932"/>
    <lineage>
        <taxon>Bacteria</taxon>
        <taxon>Bacillati</taxon>
        <taxon>Actinomycetota</taxon>
        <taxon>Actinomycetes</taxon>
        <taxon>Micrococcales</taxon>
        <taxon>Micrococcaceae</taxon>
        <taxon>Nesterenkonia</taxon>
    </lineage>
</organism>
<dbReference type="Gene3D" id="3.60.10.10">
    <property type="entry name" value="Endonuclease/exonuclease/phosphatase"/>
    <property type="match status" value="1"/>
</dbReference>
<dbReference type="EMBL" id="QYZP01000001">
    <property type="protein sequence ID" value="RJN32651.1"/>
    <property type="molecule type" value="Genomic_DNA"/>
</dbReference>
<feature type="signal peptide" evidence="2">
    <location>
        <begin position="1"/>
        <end position="37"/>
    </location>
</feature>
<sequence length="441" mass="47214">MPTGSYKPAHRMRQWKIAKTGSTLVVAACLALVTVPAAQSSTTAAKPAVADVAHNATPESLFPAPGQPTAASSDVDKTESTVEKDADDLRVATLHANITAEPHADDPVTELIASLSTGNHTQARAVAQTVQMNNPDVLVLTGVTYDEDQQIAQLLNEYLAAGQHSESGVDYPHVFTAGTNSGRESGVDLDGDGIIGGSGDAVGHGDYPGHYGMIVFSKHPIVDDDVRTFQDFLWRDLPKTSMPEEQYSSLAASVMRLNETSMWDVPVNVEGETVHLISSAVAGPPEDADTDRGDDMRRVLADYVAGRAGYLYDDQGETGHLPPDAPFIVAGMPAVSVDEPENIEVLLESPLLRDTQPEAVTEVPEDQHPNTTWATDPVDTRHVADKQGQRASYVLPSTSLEVSDSGVFWPAEGEFGYEVVDPESAYSLEDRLVWVDLTISG</sequence>
<dbReference type="InterPro" id="IPR036691">
    <property type="entry name" value="Endo/exonu/phosph_ase_sf"/>
</dbReference>
<dbReference type="SUPFAM" id="SSF56219">
    <property type="entry name" value="DNase I-like"/>
    <property type="match status" value="1"/>
</dbReference>
<reference evidence="4 5" key="1">
    <citation type="submission" date="2018-09" db="EMBL/GenBank/DDBJ databases">
        <title>Nesterenkonia natronophila sp. nov., an alkaliphilic actinobacteriume isolated from a soda lake, and emended description of the genus Nesterenkonia.</title>
        <authorList>
            <person name="Menes R.J."/>
            <person name="Iriarte A."/>
        </authorList>
    </citation>
    <scope>NUCLEOTIDE SEQUENCE [LARGE SCALE GENOMIC DNA]</scope>
    <source>
        <strain evidence="4 5">M8</strain>
    </source>
</reference>
<feature type="region of interest" description="Disordered" evidence="1">
    <location>
        <begin position="58"/>
        <end position="82"/>
    </location>
</feature>
<keyword evidence="4" id="KW-0269">Exonuclease</keyword>
<evidence type="ECO:0000313" key="5">
    <source>
        <dbReference type="Proteomes" id="UP000266615"/>
    </source>
</evidence>
<dbReference type="AlphaFoldDB" id="A0A3A4F4J8"/>
<comment type="caution">
    <text evidence="4">The sequence shown here is derived from an EMBL/GenBank/DDBJ whole genome shotgun (WGS) entry which is preliminary data.</text>
</comment>
<dbReference type="GO" id="GO:0004519">
    <property type="term" value="F:endonuclease activity"/>
    <property type="evidence" value="ECO:0007669"/>
    <property type="project" value="UniProtKB-KW"/>
</dbReference>
<dbReference type="Pfam" id="PF03372">
    <property type="entry name" value="Exo_endo_phos"/>
    <property type="match status" value="1"/>
</dbReference>
<name>A0A3A4F4J8_9MICC</name>
<gene>
    <name evidence="4" type="ORF">D3250_02120</name>
</gene>
<keyword evidence="4" id="KW-0540">Nuclease</keyword>
<evidence type="ECO:0000259" key="3">
    <source>
        <dbReference type="Pfam" id="PF03372"/>
    </source>
</evidence>